<feature type="compositionally biased region" description="Polar residues" evidence="1">
    <location>
        <begin position="91"/>
        <end position="100"/>
    </location>
</feature>
<dbReference type="EMBL" id="BLAG01000004">
    <property type="protein sequence ID" value="GES28424.1"/>
    <property type="molecule type" value="Genomic_DNA"/>
</dbReference>
<evidence type="ECO:0000313" key="2">
    <source>
        <dbReference type="EMBL" id="GES28424.1"/>
    </source>
</evidence>
<gene>
    <name evidence="2" type="ORF">San01_09110</name>
</gene>
<accession>A0A5J4L6P9</accession>
<feature type="region of interest" description="Disordered" evidence="1">
    <location>
        <begin position="1"/>
        <end position="33"/>
    </location>
</feature>
<proteinExistence type="predicted"/>
<evidence type="ECO:0000313" key="3">
    <source>
        <dbReference type="Proteomes" id="UP000325598"/>
    </source>
</evidence>
<feature type="region of interest" description="Disordered" evidence="1">
    <location>
        <begin position="58"/>
        <end position="100"/>
    </location>
</feature>
<sequence>MVRRAEEARRAGETEEAKEPKEPKGAAGLPRPYPLPDPCLVAGALLLAAAPVRGQGRIRSLADPSPEPSRASPAVVPSLGCRRGRSYDGRNPSQYNNQTRTDSFIFVHRTTHSEDWWA</sequence>
<dbReference type="Proteomes" id="UP000325598">
    <property type="component" value="Unassembled WGS sequence"/>
</dbReference>
<reference evidence="2 3" key="1">
    <citation type="submission" date="2019-10" db="EMBL/GenBank/DDBJ databases">
        <title>Whole genome shotgun sequence of Streptomyces angustmyceticus NBRC 3934.</title>
        <authorList>
            <person name="Hosoyama A."/>
            <person name="Ichikawa N."/>
            <person name="Kimura A."/>
            <person name="Kitahashi Y."/>
            <person name="Komaki H."/>
            <person name="Uohara A."/>
        </authorList>
    </citation>
    <scope>NUCLEOTIDE SEQUENCE [LARGE SCALE GENOMIC DNA]</scope>
    <source>
        <strain evidence="2 3">NBRC 3934</strain>
    </source>
</reference>
<name>A0A5J4L6P9_9ACTN</name>
<dbReference type="AlphaFoldDB" id="A0A5J4L6P9"/>
<protein>
    <submittedName>
        <fullName evidence="2">Uncharacterized protein</fullName>
    </submittedName>
</protein>
<keyword evidence="3" id="KW-1185">Reference proteome</keyword>
<organism evidence="2 3">
    <name type="scientific">Streptomyces angustmyceticus</name>
    <dbReference type="NCBI Taxonomy" id="285578"/>
    <lineage>
        <taxon>Bacteria</taxon>
        <taxon>Bacillati</taxon>
        <taxon>Actinomycetota</taxon>
        <taxon>Actinomycetes</taxon>
        <taxon>Kitasatosporales</taxon>
        <taxon>Streptomycetaceae</taxon>
        <taxon>Streptomyces</taxon>
    </lineage>
</organism>
<evidence type="ECO:0000256" key="1">
    <source>
        <dbReference type="SAM" id="MobiDB-lite"/>
    </source>
</evidence>
<feature type="compositionally biased region" description="Basic and acidic residues" evidence="1">
    <location>
        <begin position="1"/>
        <end position="24"/>
    </location>
</feature>
<comment type="caution">
    <text evidence="2">The sequence shown here is derived from an EMBL/GenBank/DDBJ whole genome shotgun (WGS) entry which is preliminary data.</text>
</comment>